<protein>
    <submittedName>
        <fullName evidence="2">Uncharacterized protein</fullName>
    </submittedName>
</protein>
<sequence length="42" mass="4724">MTIQNSKDLTRYQTSSEMGEGKGVRAGTTYRLPDGRMIYVPD</sequence>
<dbReference type="Pfam" id="PF09919">
    <property type="entry name" value="DUF2149"/>
    <property type="match status" value="1"/>
</dbReference>
<dbReference type="AlphaFoldDB" id="A0A833N435"/>
<feature type="region of interest" description="Disordered" evidence="1">
    <location>
        <begin position="1"/>
        <end position="28"/>
    </location>
</feature>
<comment type="caution">
    <text evidence="2">The sequence shown here is derived from an EMBL/GenBank/DDBJ whole genome shotgun (WGS) entry which is preliminary data.</text>
</comment>
<evidence type="ECO:0000313" key="3">
    <source>
        <dbReference type="Proteomes" id="UP000469949"/>
    </source>
</evidence>
<name>A0A833N435_9HYPH</name>
<organism evidence="2 3">
    <name type="scientific">Methylorubrum populi</name>
    <dbReference type="NCBI Taxonomy" id="223967"/>
    <lineage>
        <taxon>Bacteria</taxon>
        <taxon>Pseudomonadati</taxon>
        <taxon>Pseudomonadota</taxon>
        <taxon>Alphaproteobacteria</taxon>
        <taxon>Hyphomicrobiales</taxon>
        <taxon>Methylobacteriaceae</taxon>
        <taxon>Methylorubrum</taxon>
    </lineage>
</organism>
<evidence type="ECO:0000313" key="2">
    <source>
        <dbReference type="EMBL" id="KAB7786385.1"/>
    </source>
</evidence>
<feature type="compositionally biased region" description="Polar residues" evidence="1">
    <location>
        <begin position="1"/>
        <end position="17"/>
    </location>
</feature>
<dbReference type="Proteomes" id="UP000469949">
    <property type="component" value="Unassembled WGS sequence"/>
</dbReference>
<gene>
    <name evidence="2" type="ORF">F8B43_1786</name>
</gene>
<dbReference type="InterPro" id="IPR018676">
    <property type="entry name" value="DUF2149"/>
</dbReference>
<reference evidence="2 3" key="1">
    <citation type="submission" date="2019-10" db="EMBL/GenBank/DDBJ databases">
        <title>Draft Genome Sequence of the Caffeine Degrading Methylotroph Methylorubrum populi PINKEL.</title>
        <authorList>
            <person name="Dawson S.C."/>
            <person name="Zhang X."/>
            <person name="Wright M.E."/>
            <person name="Sharma G."/>
            <person name="Langner J.T."/>
            <person name="Ditty J.L."/>
            <person name="Subuyuj G.A."/>
        </authorList>
    </citation>
    <scope>NUCLEOTIDE SEQUENCE [LARGE SCALE GENOMIC DNA]</scope>
    <source>
        <strain evidence="2 3">Pinkel</strain>
    </source>
</reference>
<evidence type="ECO:0000256" key="1">
    <source>
        <dbReference type="SAM" id="MobiDB-lite"/>
    </source>
</evidence>
<proteinExistence type="predicted"/>
<dbReference type="EMBL" id="WEKV01000008">
    <property type="protein sequence ID" value="KAB7786385.1"/>
    <property type="molecule type" value="Genomic_DNA"/>
</dbReference>
<accession>A0A833N435</accession>